<dbReference type="GO" id="GO:1901135">
    <property type="term" value="P:carbohydrate derivative metabolic process"/>
    <property type="evidence" value="ECO:0007669"/>
    <property type="project" value="InterPro"/>
</dbReference>
<dbReference type="InterPro" id="IPR046348">
    <property type="entry name" value="SIS_dom_sf"/>
</dbReference>
<evidence type="ECO:0000259" key="4">
    <source>
        <dbReference type="PROSITE" id="PS51071"/>
    </source>
</evidence>
<dbReference type="CDD" id="cd05013">
    <property type="entry name" value="SIS_RpiR"/>
    <property type="match status" value="1"/>
</dbReference>
<dbReference type="PROSITE" id="PS51464">
    <property type="entry name" value="SIS"/>
    <property type="match status" value="1"/>
</dbReference>
<dbReference type="SUPFAM" id="SSF46689">
    <property type="entry name" value="Homeodomain-like"/>
    <property type="match status" value="1"/>
</dbReference>
<dbReference type="PANTHER" id="PTHR30514:SF18">
    <property type="entry name" value="RPIR-FAMILY TRANSCRIPTIONAL REGULATOR"/>
    <property type="match status" value="1"/>
</dbReference>
<protein>
    <submittedName>
        <fullName evidence="6">RpiR family transcriptional regulator</fullName>
    </submittedName>
</protein>
<dbReference type="Gene3D" id="3.40.50.10490">
    <property type="entry name" value="Glucose-6-phosphate isomerase like protein, domain 1"/>
    <property type="match status" value="1"/>
</dbReference>
<dbReference type="SUPFAM" id="SSF53697">
    <property type="entry name" value="SIS domain"/>
    <property type="match status" value="1"/>
</dbReference>
<feature type="domain" description="SIS" evidence="5">
    <location>
        <begin position="116"/>
        <end position="249"/>
    </location>
</feature>
<accession>A0A2V2YQB4</accession>
<keyword evidence="2" id="KW-0238">DNA-binding</keyword>
<sequence length="277" mass="30895">MLFGGYKLTRGHRLIADYISKNLDDIPFMVEEDLAAACQVSVSTVSRFWIEVGSKNMKEFKQKLKDEVIMSPSRKLQSAFSKMEEQKGAAAASVMAPTEYLRQSADRLEQASFQAAADLLAVAGTVHIYGPGSAECLTALLDFRLTRFGVSVKRIARGGHELFEDIVHMHARDVIVLFGFVAESPEMAVLLDVARQRGCKTLLVTDLAVSPMLEKADIVLYTARGQQWEFHSMVAPIAVIEALIVAVGKQREQQALANSEELHQLRRQYQKWLPKKV</sequence>
<comment type="caution">
    <text evidence="6">The sequence shown here is derived from an EMBL/GenBank/DDBJ whole genome shotgun (WGS) entry which is preliminary data.</text>
</comment>
<dbReference type="GO" id="GO:0097367">
    <property type="term" value="F:carbohydrate derivative binding"/>
    <property type="evidence" value="ECO:0007669"/>
    <property type="project" value="InterPro"/>
</dbReference>
<keyword evidence="1" id="KW-0805">Transcription regulation</keyword>
<proteinExistence type="predicted"/>
<dbReference type="InterPro" id="IPR047640">
    <property type="entry name" value="RpiR-like"/>
</dbReference>
<keyword evidence="7" id="KW-1185">Reference proteome</keyword>
<evidence type="ECO:0000256" key="2">
    <source>
        <dbReference type="ARBA" id="ARBA00023125"/>
    </source>
</evidence>
<dbReference type="InterPro" id="IPR000281">
    <property type="entry name" value="HTH_RpiR"/>
</dbReference>
<dbReference type="InterPro" id="IPR036388">
    <property type="entry name" value="WH-like_DNA-bd_sf"/>
</dbReference>
<dbReference type="RefSeq" id="WP_245946788.1">
    <property type="nucleotide sequence ID" value="NZ_CP054612.1"/>
</dbReference>
<dbReference type="PROSITE" id="PS51071">
    <property type="entry name" value="HTH_RPIR"/>
    <property type="match status" value="1"/>
</dbReference>
<dbReference type="Pfam" id="PF01418">
    <property type="entry name" value="HTH_6"/>
    <property type="match status" value="1"/>
</dbReference>
<dbReference type="AlphaFoldDB" id="A0A2V2YQB4"/>
<dbReference type="Proteomes" id="UP000246635">
    <property type="component" value="Unassembled WGS sequence"/>
</dbReference>
<evidence type="ECO:0000313" key="7">
    <source>
        <dbReference type="Proteomes" id="UP000246635"/>
    </source>
</evidence>
<dbReference type="GO" id="GO:0003700">
    <property type="term" value="F:DNA-binding transcription factor activity"/>
    <property type="evidence" value="ECO:0007669"/>
    <property type="project" value="InterPro"/>
</dbReference>
<name>A0A2V2YQB4_9BACL</name>
<gene>
    <name evidence="6" type="ORF">DFQ01_11656</name>
</gene>
<dbReference type="EMBL" id="QGTQ01000016">
    <property type="protein sequence ID" value="PWV98657.1"/>
    <property type="molecule type" value="Genomic_DNA"/>
</dbReference>
<dbReference type="InterPro" id="IPR001347">
    <property type="entry name" value="SIS_dom"/>
</dbReference>
<evidence type="ECO:0000256" key="3">
    <source>
        <dbReference type="ARBA" id="ARBA00023163"/>
    </source>
</evidence>
<evidence type="ECO:0000313" key="6">
    <source>
        <dbReference type="EMBL" id="PWV98657.1"/>
    </source>
</evidence>
<dbReference type="Pfam" id="PF01380">
    <property type="entry name" value="SIS"/>
    <property type="match status" value="1"/>
</dbReference>
<evidence type="ECO:0000259" key="5">
    <source>
        <dbReference type="PROSITE" id="PS51464"/>
    </source>
</evidence>
<keyword evidence="3" id="KW-0804">Transcription</keyword>
<dbReference type="PANTHER" id="PTHR30514">
    <property type="entry name" value="GLUCOKINASE"/>
    <property type="match status" value="1"/>
</dbReference>
<reference evidence="6 7" key="1">
    <citation type="submission" date="2018-05" db="EMBL/GenBank/DDBJ databases">
        <title>Genomic Encyclopedia of Type Strains, Phase III (KMG-III): the genomes of soil and plant-associated and newly described type strains.</title>
        <authorList>
            <person name="Whitman W."/>
        </authorList>
    </citation>
    <scope>NUCLEOTIDE SEQUENCE [LARGE SCALE GENOMIC DNA]</scope>
    <source>
        <strain evidence="6 7">CECT 5696</strain>
    </source>
</reference>
<evidence type="ECO:0000256" key="1">
    <source>
        <dbReference type="ARBA" id="ARBA00023015"/>
    </source>
</evidence>
<dbReference type="InterPro" id="IPR035472">
    <property type="entry name" value="RpiR-like_SIS"/>
</dbReference>
<dbReference type="InterPro" id="IPR009057">
    <property type="entry name" value="Homeodomain-like_sf"/>
</dbReference>
<dbReference type="GO" id="GO:0003677">
    <property type="term" value="F:DNA binding"/>
    <property type="evidence" value="ECO:0007669"/>
    <property type="project" value="UniProtKB-KW"/>
</dbReference>
<organism evidence="6 7">
    <name type="scientific">Paenibacillus cellulosilyticus</name>
    <dbReference type="NCBI Taxonomy" id="375489"/>
    <lineage>
        <taxon>Bacteria</taxon>
        <taxon>Bacillati</taxon>
        <taxon>Bacillota</taxon>
        <taxon>Bacilli</taxon>
        <taxon>Bacillales</taxon>
        <taxon>Paenibacillaceae</taxon>
        <taxon>Paenibacillus</taxon>
    </lineage>
</organism>
<dbReference type="Gene3D" id="1.10.10.10">
    <property type="entry name" value="Winged helix-like DNA-binding domain superfamily/Winged helix DNA-binding domain"/>
    <property type="match status" value="1"/>
</dbReference>
<feature type="domain" description="HTH rpiR-type" evidence="4">
    <location>
        <begin position="1"/>
        <end position="71"/>
    </location>
</feature>